<dbReference type="Gene3D" id="2.40.50.320">
    <property type="entry name" value="Copper binding periplasmic protein CusF"/>
    <property type="match status" value="1"/>
</dbReference>
<dbReference type="InterPro" id="IPR021647">
    <property type="entry name" value="CusF_Ec"/>
</dbReference>
<organism evidence="1 2">
    <name type="scientific">Bordetella genomosp. 13</name>
    <dbReference type="NCBI Taxonomy" id="463040"/>
    <lineage>
        <taxon>Bacteria</taxon>
        <taxon>Pseudomonadati</taxon>
        <taxon>Pseudomonadota</taxon>
        <taxon>Betaproteobacteria</taxon>
        <taxon>Burkholderiales</taxon>
        <taxon>Alcaligenaceae</taxon>
        <taxon>Bordetella</taxon>
    </lineage>
</organism>
<proteinExistence type="predicted"/>
<dbReference type="Pfam" id="PF11604">
    <property type="entry name" value="CusF_Ec"/>
    <property type="match status" value="1"/>
</dbReference>
<evidence type="ECO:0000313" key="1">
    <source>
        <dbReference type="EMBL" id="ARP96957.1"/>
    </source>
</evidence>
<protein>
    <submittedName>
        <fullName evidence="1">RND transporter</fullName>
    </submittedName>
</protein>
<accession>A0A1W6ZI59</accession>
<sequence length="109" mass="11611">MLDLGHAWEVRVGFFFRRHAATAAMILAAVAVPAAYGQQASASGEVRRVDAAAGKVTLKHGAISALELPAMTLVYQADPKLLADIKPGDKVSFTAERKDGKYTVTQISK</sequence>
<reference evidence="1 2" key="1">
    <citation type="submission" date="2017-05" db="EMBL/GenBank/DDBJ databases">
        <title>Complete and WGS of Bordetella genogroups.</title>
        <authorList>
            <person name="Spilker T."/>
            <person name="LiPuma J."/>
        </authorList>
    </citation>
    <scope>NUCLEOTIDE SEQUENCE [LARGE SCALE GENOMIC DNA]</scope>
    <source>
        <strain evidence="1 2">AU7206</strain>
    </source>
</reference>
<dbReference type="KEGG" id="bgm:CAL15_22850"/>
<dbReference type="Proteomes" id="UP000194161">
    <property type="component" value="Chromosome"/>
</dbReference>
<dbReference type="AlphaFoldDB" id="A0A1W6ZI59"/>
<dbReference type="STRING" id="463040.CAL15_22850"/>
<dbReference type="EMBL" id="CP021111">
    <property type="protein sequence ID" value="ARP96957.1"/>
    <property type="molecule type" value="Genomic_DNA"/>
</dbReference>
<evidence type="ECO:0000313" key="2">
    <source>
        <dbReference type="Proteomes" id="UP000194161"/>
    </source>
</evidence>
<dbReference type="InterPro" id="IPR042230">
    <property type="entry name" value="CusF_sf"/>
</dbReference>
<gene>
    <name evidence="1" type="ORF">CAL15_22850</name>
</gene>
<keyword evidence="2" id="KW-1185">Reference proteome</keyword>
<name>A0A1W6ZI59_9BORD</name>